<evidence type="ECO:0000313" key="3">
    <source>
        <dbReference type="Proteomes" id="UP001142055"/>
    </source>
</evidence>
<sequence>MARPTTYMTRASSGRSISTSSQRSTLSGNRVYLWTVVLTYEQNNDDGNKTNDQRSFKDRADNVMYYVH</sequence>
<dbReference type="Proteomes" id="UP001142055">
    <property type="component" value="Chromosome 4"/>
</dbReference>
<feature type="region of interest" description="Disordered" evidence="1">
    <location>
        <begin position="1"/>
        <end position="25"/>
    </location>
</feature>
<feature type="compositionally biased region" description="Low complexity" evidence="1">
    <location>
        <begin position="9"/>
        <end position="25"/>
    </location>
</feature>
<gene>
    <name evidence="2" type="ORF">RDWZM_010606</name>
</gene>
<evidence type="ECO:0000313" key="2">
    <source>
        <dbReference type="EMBL" id="KAJ6216106.1"/>
    </source>
</evidence>
<evidence type="ECO:0000256" key="1">
    <source>
        <dbReference type="SAM" id="MobiDB-lite"/>
    </source>
</evidence>
<comment type="caution">
    <text evidence="2">The sequence shown here is derived from an EMBL/GenBank/DDBJ whole genome shotgun (WGS) entry which is preliminary data.</text>
</comment>
<dbReference type="EMBL" id="JAPWDV010000004">
    <property type="protein sequence ID" value="KAJ6216106.1"/>
    <property type="molecule type" value="Genomic_DNA"/>
</dbReference>
<protein>
    <submittedName>
        <fullName evidence="2">Uncharacterized protein</fullName>
    </submittedName>
</protein>
<accession>A0A9Q0LZI3</accession>
<reference evidence="2" key="1">
    <citation type="submission" date="2022-12" db="EMBL/GenBank/DDBJ databases">
        <title>Genome assemblies of Blomia tropicalis.</title>
        <authorList>
            <person name="Cui Y."/>
        </authorList>
    </citation>
    <scope>NUCLEOTIDE SEQUENCE</scope>
    <source>
        <tissue evidence="2">Adult mites</tissue>
    </source>
</reference>
<dbReference type="AlphaFoldDB" id="A0A9Q0LZI3"/>
<proteinExistence type="predicted"/>
<organism evidence="2 3">
    <name type="scientific">Blomia tropicalis</name>
    <name type="common">Mite</name>
    <dbReference type="NCBI Taxonomy" id="40697"/>
    <lineage>
        <taxon>Eukaryota</taxon>
        <taxon>Metazoa</taxon>
        <taxon>Ecdysozoa</taxon>
        <taxon>Arthropoda</taxon>
        <taxon>Chelicerata</taxon>
        <taxon>Arachnida</taxon>
        <taxon>Acari</taxon>
        <taxon>Acariformes</taxon>
        <taxon>Sarcoptiformes</taxon>
        <taxon>Astigmata</taxon>
        <taxon>Glycyphagoidea</taxon>
        <taxon>Echimyopodidae</taxon>
        <taxon>Blomia</taxon>
    </lineage>
</organism>
<name>A0A9Q0LZI3_BLOTA</name>
<keyword evidence="3" id="KW-1185">Reference proteome</keyword>